<dbReference type="KEGG" id="eke:EK0264_09395"/>
<gene>
    <name evidence="1" type="ORF">EK0264_09395</name>
</gene>
<dbReference type="Proteomes" id="UP000463857">
    <property type="component" value="Chromosome"/>
</dbReference>
<name>A0A7L4YNK4_9ACTN</name>
<dbReference type="EMBL" id="CP047156">
    <property type="protein sequence ID" value="QHC00473.1"/>
    <property type="molecule type" value="Genomic_DNA"/>
</dbReference>
<evidence type="ECO:0000313" key="1">
    <source>
        <dbReference type="EMBL" id="QHC00473.1"/>
    </source>
</evidence>
<sequence>MGRGYGGGQYGYSQMPEFAQQSYGLPIEEMARTNGWQVTNALPTEADGQPMRFDGGAFAPEQYWPSGPVVLGQAGFWNFLACTIMARTRGGDQRPYALTAMQFPGVLPYVHIYPESWRATVSSLTPEVNLESGEFNDRYSVFSDSARTVYQLISPRSMRYLIEQPPFDELWTAGRSLCICRVDSHNADVLGAHLSTLTTLAGDIPSSAWDPAT</sequence>
<dbReference type="RefSeq" id="WP_159544992.1">
    <property type="nucleotide sequence ID" value="NZ_CP047156.1"/>
</dbReference>
<dbReference type="AlphaFoldDB" id="A0A7L4YNK4"/>
<dbReference type="InParanoid" id="A0A7L4YNK4"/>
<proteinExistence type="predicted"/>
<organism evidence="1 2">
    <name type="scientific">Epidermidibacterium keratini</name>
    <dbReference type="NCBI Taxonomy" id="1891644"/>
    <lineage>
        <taxon>Bacteria</taxon>
        <taxon>Bacillati</taxon>
        <taxon>Actinomycetota</taxon>
        <taxon>Actinomycetes</taxon>
        <taxon>Sporichthyales</taxon>
        <taxon>Sporichthyaceae</taxon>
        <taxon>Epidermidibacterium</taxon>
    </lineage>
</organism>
<accession>A0A7L4YNK4</accession>
<evidence type="ECO:0000313" key="2">
    <source>
        <dbReference type="Proteomes" id="UP000463857"/>
    </source>
</evidence>
<reference evidence="1 2" key="1">
    <citation type="journal article" date="2018" name="Int. J. Syst. Evol. Microbiol.">
        <title>Epidermidibacterium keratini gen. nov., sp. nov., a member of the family Sporichthyaceae, isolated from keratin epidermis.</title>
        <authorList>
            <person name="Lee D.G."/>
            <person name="Trujillo M.E."/>
            <person name="Kang S."/>
            <person name="Nam J.J."/>
            <person name="Kim Y.J."/>
        </authorList>
    </citation>
    <scope>NUCLEOTIDE SEQUENCE [LARGE SCALE GENOMIC DNA]</scope>
    <source>
        <strain evidence="1 2">EPI-7</strain>
    </source>
</reference>
<dbReference type="OrthoDB" id="5180438at2"/>
<keyword evidence="2" id="KW-1185">Reference proteome</keyword>
<protein>
    <submittedName>
        <fullName evidence="1">Uncharacterized protein</fullName>
    </submittedName>
</protein>